<proteinExistence type="predicted"/>
<dbReference type="AlphaFoldDB" id="A0A7J7GHT0"/>
<dbReference type="EMBL" id="JACBKZ010000010">
    <property type="protein sequence ID" value="KAF5940037.1"/>
    <property type="molecule type" value="Genomic_DNA"/>
</dbReference>
<name>A0A7J7GHT0_CAMSI</name>
<protein>
    <recommendedName>
        <fullName evidence="3">Sieve element occlusion C-terminal domain-containing protein</fullName>
    </recommendedName>
</protein>
<evidence type="ECO:0000313" key="1">
    <source>
        <dbReference type="EMBL" id="KAF5940037.1"/>
    </source>
</evidence>
<dbReference type="InterPro" id="IPR039299">
    <property type="entry name" value="SEOA"/>
</dbReference>
<dbReference type="PANTHER" id="PTHR33232:SF20">
    <property type="entry name" value="PROTEIN SIEVE ELEMENT OCCLUSION B-LIKE"/>
    <property type="match status" value="1"/>
</dbReference>
<accession>A0A7J7GHT0</accession>
<dbReference type="Proteomes" id="UP000593564">
    <property type="component" value="Unassembled WGS sequence"/>
</dbReference>
<dbReference type="GO" id="GO:0010088">
    <property type="term" value="P:phloem development"/>
    <property type="evidence" value="ECO:0007669"/>
    <property type="project" value="InterPro"/>
</dbReference>
<evidence type="ECO:0008006" key="3">
    <source>
        <dbReference type="Google" id="ProtNLM"/>
    </source>
</evidence>
<evidence type="ECO:0000313" key="2">
    <source>
        <dbReference type="Proteomes" id="UP000593564"/>
    </source>
</evidence>
<dbReference type="PANTHER" id="PTHR33232">
    <property type="entry name" value="PROTEIN SIEVE ELEMENT OCCLUSION B-LIKE"/>
    <property type="match status" value="1"/>
</dbReference>
<reference evidence="1 2" key="2">
    <citation type="submission" date="2020-07" db="EMBL/GenBank/DDBJ databases">
        <title>Genome assembly of wild tea tree DASZ reveals pedigree and selection history of tea varieties.</title>
        <authorList>
            <person name="Zhang W."/>
        </authorList>
    </citation>
    <scope>NUCLEOTIDE SEQUENCE [LARGE SCALE GENOMIC DNA]</scope>
    <source>
        <strain evidence="2">cv. G240</strain>
        <tissue evidence="1">Leaf</tissue>
    </source>
</reference>
<comment type="caution">
    <text evidence="1">The sequence shown here is derived from an EMBL/GenBank/DDBJ whole genome shotgun (WGS) entry which is preliminary data.</text>
</comment>
<sequence>MKKKKEKKYNEAFQKLVRLFEATHIDNINILKALVSAKEDQFPLFDGSTKRKVSIDVLRNKNVLLLISDLDLSNEEHFIVDQICTESKQQPTTLESQYEVVWLPVMDRTTPWNDEKGQKFEAIQASISWYSVYHPLMLDPVVIKYIKEVWHFNKKALLVVLDPQGKVVNPNAIHMCWIWGNMAFPFTSLKEKELWKETPLTIELLADTIDQSILNWVKSEIYPDY</sequence>
<reference evidence="2" key="1">
    <citation type="journal article" date="2020" name="Nat. Commun.">
        <title>Genome assembly of wild tea tree DASZ reveals pedigree and selection history of tea varieties.</title>
        <authorList>
            <person name="Zhang W."/>
            <person name="Zhang Y."/>
            <person name="Qiu H."/>
            <person name="Guo Y."/>
            <person name="Wan H."/>
            <person name="Zhang X."/>
            <person name="Scossa F."/>
            <person name="Alseekh S."/>
            <person name="Zhang Q."/>
            <person name="Wang P."/>
            <person name="Xu L."/>
            <person name="Schmidt M.H."/>
            <person name="Jia X."/>
            <person name="Li D."/>
            <person name="Zhu A."/>
            <person name="Guo F."/>
            <person name="Chen W."/>
            <person name="Ni D."/>
            <person name="Usadel B."/>
            <person name="Fernie A.R."/>
            <person name="Wen W."/>
        </authorList>
    </citation>
    <scope>NUCLEOTIDE SEQUENCE [LARGE SCALE GENOMIC DNA]</scope>
    <source>
        <strain evidence="2">cv. G240</strain>
    </source>
</reference>
<gene>
    <name evidence="1" type="ORF">HYC85_021204</name>
</gene>
<keyword evidence="2" id="KW-1185">Reference proteome</keyword>
<organism evidence="1 2">
    <name type="scientific">Camellia sinensis</name>
    <name type="common">Tea plant</name>
    <name type="synonym">Thea sinensis</name>
    <dbReference type="NCBI Taxonomy" id="4442"/>
    <lineage>
        <taxon>Eukaryota</taxon>
        <taxon>Viridiplantae</taxon>
        <taxon>Streptophyta</taxon>
        <taxon>Embryophyta</taxon>
        <taxon>Tracheophyta</taxon>
        <taxon>Spermatophyta</taxon>
        <taxon>Magnoliopsida</taxon>
        <taxon>eudicotyledons</taxon>
        <taxon>Gunneridae</taxon>
        <taxon>Pentapetalae</taxon>
        <taxon>asterids</taxon>
        <taxon>Ericales</taxon>
        <taxon>Theaceae</taxon>
        <taxon>Camellia</taxon>
    </lineage>
</organism>